<dbReference type="SUPFAM" id="SSF48239">
    <property type="entry name" value="Terpenoid cyclases/Protein prenyltransferases"/>
    <property type="match status" value="1"/>
</dbReference>
<dbReference type="Gene3D" id="1.50.10.130">
    <property type="entry name" value="Terpene synthase, N-terminal domain"/>
    <property type="match status" value="1"/>
</dbReference>
<dbReference type="OrthoDB" id="1877784at2759"/>
<dbReference type="InterPro" id="IPR036965">
    <property type="entry name" value="Terpene_synth_N_sf"/>
</dbReference>
<dbReference type="Pfam" id="PF03108">
    <property type="entry name" value="DBD_Tnp_Mut"/>
    <property type="match status" value="1"/>
</dbReference>
<dbReference type="EMBL" id="JACGCM010001135">
    <property type="protein sequence ID" value="KAF6161333.1"/>
    <property type="molecule type" value="Genomic_DNA"/>
</dbReference>
<accession>A0A7J7N2H0</accession>
<evidence type="ECO:0000313" key="3">
    <source>
        <dbReference type="EMBL" id="KAF6161333.1"/>
    </source>
</evidence>
<evidence type="ECO:0008006" key="5">
    <source>
        <dbReference type="Google" id="ProtNLM"/>
    </source>
</evidence>
<comment type="caution">
    <text evidence="3">The sequence shown here is derived from an EMBL/GenBank/DDBJ whole genome shotgun (WGS) entry which is preliminary data.</text>
</comment>
<evidence type="ECO:0000259" key="1">
    <source>
        <dbReference type="Pfam" id="PF01397"/>
    </source>
</evidence>
<name>A0A7J7N2H0_9MAGN</name>
<dbReference type="InterPro" id="IPR001906">
    <property type="entry name" value="Terpene_synth_N"/>
</dbReference>
<organism evidence="3 4">
    <name type="scientific">Kingdonia uniflora</name>
    <dbReference type="NCBI Taxonomy" id="39325"/>
    <lineage>
        <taxon>Eukaryota</taxon>
        <taxon>Viridiplantae</taxon>
        <taxon>Streptophyta</taxon>
        <taxon>Embryophyta</taxon>
        <taxon>Tracheophyta</taxon>
        <taxon>Spermatophyta</taxon>
        <taxon>Magnoliopsida</taxon>
        <taxon>Ranunculales</taxon>
        <taxon>Circaeasteraceae</taxon>
        <taxon>Kingdonia</taxon>
    </lineage>
</organism>
<reference evidence="3 4" key="1">
    <citation type="journal article" date="2020" name="IScience">
        <title>Genome Sequencing of the Endangered Kingdonia uniflora (Circaeasteraceae, Ranunculales) Reveals Potential Mechanisms of Evolutionary Specialization.</title>
        <authorList>
            <person name="Sun Y."/>
            <person name="Deng T."/>
            <person name="Zhang A."/>
            <person name="Moore M.J."/>
            <person name="Landis J.B."/>
            <person name="Lin N."/>
            <person name="Zhang H."/>
            <person name="Zhang X."/>
            <person name="Huang J."/>
            <person name="Zhang X."/>
            <person name="Sun H."/>
            <person name="Wang H."/>
        </authorList>
    </citation>
    <scope>NUCLEOTIDE SEQUENCE [LARGE SCALE GENOMIC DNA]</scope>
    <source>
        <strain evidence="3">TB1705</strain>
        <tissue evidence="3">Leaf</tissue>
    </source>
</reference>
<protein>
    <recommendedName>
        <fullName evidence="5">Terpene synthase N-terminal domain-containing protein</fullName>
    </recommendedName>
</protein>
<evidence type="ECO:0000259" key="2">
    <source>
        <dbReference type="Pfam" id="PF03108"/>
    </source>
</evidence>
<evidence type="ECO:0000313" key="4">
    <source>
        <dbReference type="Proteomes" id="UP000541444"/>
    </source>
</evidence>
<dbReference type="AlphaFoldDB" id="A0A7J7N2H0"/>
<dbReference type="Pfam" id="PF01397">
    <property type="entry name" value="Terpene_synth"/>
    <property type="match status" value="1"/>
</dbReference>
<dbReference type="GO" id="GO:0016114">
    <property type="term" value="P:terpenoid biosynthetic process"/>
    <property type="evidence" value="ECO:0007669"/>
    <property type="project" value="InterPro"/>
</dbReference>
<keyword evidence="4" id="KW-1185">Reference proteome</keyword>
<dbReference type="GO" id="GO:0010333">
    <property type="term" value="F:terpene synthase activity"/>
    <property type="evidence" value="ECO:0007669"/>
    <property type="project" value="InterPro"/>
</dbReference>
<gene>
    <name evidence="3" type="ORF">GIB67_009220</name>
</gene>
<dbReference type="InterPro" id="IPR004332">
    <property type="entry name" value="Transposase_MuDR"/>
</dbReference>
<dbReference type="Proteomes" id="UP000541444">
    <property type="component" value="Unassembled WGS sequence"/>
</dbReference>
<dbReference type="InterPro" id="IPR008930">
    <property type="entry name" value="Terpenoid_cyclase/PrenylTrfase"/>
</dbReference>
<sequence>MHFSAILEETLKYNFSKYNANLIPLCQFGDKQIDVRSVTSVRDVDIPPVGSSTDLWRGEFDEGGLVFPSVIHFKDALAHYEVAFKMSTDKAVNNSKRVKAYCMAKNYNWHTFVSKIRNSALFQVHACDFTHGVHSLTQAYRPTIMSCSVSKTIHPKVKDSLNYALIDITQDINMLENTRLFNDQAEQVEELKEEVRKVLMDVATTPIHKLNLIDKVIRLGVGYHFEMEIEKELEQLNNAQFLNHNDDLYSSSLHFRLLRHHGSDVMFLALFLLRYLDIT</sequence>
<feature type="domain" description="Transposase MuDR plant" evidence="2">
    <location>
        <begin position="64"/>
        <end position="124"/>
    </location>
</feature>
<feature type="domain" description="Terpene synthase N-terminal" evidence="1">
    <location>
        <begin position="182"/>
        <end position="265"/>
    </location>
</feature>
<dbReference type="PANTHER" id="PTHR31225">
    <property type="entry name" value="OS04G0344100 PROTEIN-RELATED"/>
    <property type="match status" value="1"/>
</dbReference>
<proteinExistence type="predicted"/>
<dbReference type="InterPro" id="IPR050148">
    <property type="entry name" value="Terpene_synthase-like"/>
</dbReference>